<reference evidence="1" key="1">
    <citation type="submission" date="2013-07" db="EMBL/GenBank/DDBJ databases">
        <title>The genome of an arbuscular mycorrhizal fungus provides insights into the evolution of the oldest plant symbiosis.</title>
        <authorList>
            <consortium name="DOE Joint Genome Institute"/>
            <person name="Tisserant E."/>
            <person name="Malbreil M."/>
            <person name="Kuo A."/>
            <person name="Kohler A."/>
            <person name="Symeonidi A."/>
            <person name="Balestrini R."/>
            <person name="Charron P."/>
            <person name="Duensing N."/>
            <person name="Frei-dit-Frey N."/>
            <person name="Gianinazzi-Pearson V."/>
            <person name="Gilbert B."/>
            <person name="Handa Y."/>
            <person name="Hijri M."/>
            <person name="Kaul R."/>
            <person name="Kawaguchi M."/>
            <person name="Krajinski F."/>
            <person name="Lammers P."/>
            <person name="Lapierre D."/>
            <person name="Masclaux F.G."/>
            <person name="Murat C."/>
            <person name="Morin E."/>
            <person name="Ndikumana S."/>
            <person name="Pagni M."/>
            <person name="Petitpierre D."/>
            <person name="Requena N."/>
            <person name="Rosikiewicz P."/>
            <person name="Riley R."/>
            <person name="Saito K."/>
            <person name="San Clemente H."/>
            <person name="Shapiro H."/>
            <person name="van Tuinen D."/>
            <person name="Becard G."/>
            <person name="Bonfante P."/>
            <person name="Paszkowski U."/>
            <person name="Shachar-Hill Y."/>
            <person name="Young J.P."/>
            <person name="Sanders I.R."/>
            <person name="Henrissat B."/>
            <person name="Rensing S.A."/>
            <person name="Grigoriev I.V."/>
            <person name="Corradi N."/>
            <person name="Roux C."/>
            <person name="Martin F."/>
        </authorList>
    </citation>
    <scope>NUCLEOTIDE SEQUENCE</scope>
    <source>
        <strain evidence="1">DAOM 197198</strain>
    </source>
</reference>
<sequence>MFISCIVTCTLRQIPSLVTFYGLNKESMDKTLSIDEVNEELNDNKCERCCYECNVKFFQRNFENWTSGNSNIDKLIQDTQLLAHKDSEIPSALEWISYDRLDDIKYIEKFGIYRANRIDGRIQLKKTMSFMG</sequence>
<evidence type="ECO:0000313" key="1">
    <source>
        <dbReference type="EMBL" id="ESA22110.1"/>
    </source>
</evidence>
<organism evidence="1">
    <name type="scientific">Rhizophagus irregularis (strain DAOM 181602 / DAOM 197198 / MUCL 43194)</name>
    <name type="common">Arbuscular mycorrhizal fungus</name>
    <name type="synonym">Glomus intraradices</name>
    <dbReference type="NCBI Taxonomy" id="747089"/>
    <lineage>
        <taxon>Eukaryota</taxon>
        <taxon>Fungi</taxon>
        <taxon>Fungi incertae sedis</taxon>
        <taxon>Mucoromycota</taxon>
        <taxon>Glomeromycotina</taxon>
        <taxon>Glomeromycetes</taxon>
        <taxon>Glomerales</taxon>
        <taxon>Glomeraceae</taxon>
        <taxon>Rhizophagus</taxon>
    </lineage>
</organism>
<dbReference type="Gene3D" id="1.10.10.1010">
    <property type="entry name" value="Intein homing endonuclease, domain IV"/>
    <property type="match status" value="1"/>
</dbReference>
<protein>
    <submittedName>
        <fullName evidence="1">Uncharacterized protein</fullName>
    </submittedName>
</protein>
<gene>
    <name evidence="1" type="ORF">GLOINDRAFT_91567</name>
</gene>
<proteinExistence type="predicted"/>
<accession>U9UP08</accession>
<dbReference type="EMBL" id="KI275864">
    <property type="protein sequence ID" value="ESA22110.1"/>
    <property type="molecule type" value="Genomic_DNA"/>
</dbReference>
<name>U9UP08_RHIID</name>
<dbReference type="HOGENOM" id="CLU_1918169_0_0_1"/>
<dbReference type="AlphaFoldDB" id="U9UP08"/>